<name>A0A382BSC7_9ZZZZ</name>
<dbReference type="PANTHER" id="PTHR35340">
    <property type="entry name" value="PQQ ENZYME REPEAT PROTEIN-RELATED"/>
    <property type="match status" value="1"/>
</dbReference>
<proteinExistence type="predicted"/>
<dbReference type="SUPFAM" id="SSF50998">
    <property type="entry name" value="Quinoprotein alcohol dehydrogenase-like"/>
    <property type="match status" value="1"/>
</dbReference>
<dbReference type="Gene3D" id="2.130.10.10">
    <property type="entry name" value="YVTN repeat-like/Quinoprotein amine dehydrogenase"/>
    <property type="match status" value="1"/>
</dbReference>
<gene>
    <name evidence="1" type="ORF">METZ01_LOCUS169580</name>
</gene>
<dbReference type="InterPro" id="IPR053143">
    <property type="entry name" value="Arylsulfate_ST"/>
</dbReference>
<dbReference type="Pfam" id="PF14269">
    <property type="entry name" value="Arylsulfotran_2"/>
    <property type="match status" value="1"/>
</dbReference>
<dbReference type="InterPro" id="IPR011047">
    <property type="entry name" value="Quinoprotein_ADH-like_sf"/>
</dbReference>
<evidence type="ECO:0000313" key="1">
    <source>
        <dbReference type="EMBL" id="SVB16726.1"/>
    </source>
</evidence>
<protein>
    <recommendedName>
        <fullName evidence="2">Aryl sulfotransferase</fullName>
    </recommendedName>
</protein>
<organism evidence="1">
    <name type="scientific">marine metagenome</name>
    <dbReference type="NCBI Taxonomy" id="408172"/>
    <lineage>
        <taxon>unclassified sequences</taxon>
        <taxon>metagenomes</taxon>
        <taxon>ecological metagenomes</taxon>
    </lineage>
</organism>
<dbReference type="AlphaFoldDB" id="A0A382BSC7"/>
<dbReference type="InterPro" id="IPR039535">
    <property type="entry name" value="ASST-like"/>
</dbReference>
<dbReference type="EMBL" id="UINC01031144">
    <property type="protein sequence ID" value="SVB16726.1"/>
    <property type="molecule type" value="Genomic_DNA"/>
</dbReference>
<evidence type="ECO:0008006" key="2">
    <source>
        <dbReference type="Google" id="ProtNLM"/>
    </source>
</evidence>
<dbReference type="PANTHER" id="PTHR35340:SF5">
    <property type="entry name" value="ASST-DOMAIN-CONTAINING PROTEIN"/>
    <property type="match status" value="1"/>
</dbReference>
<sequence>MRPLQFGVTCYEQGLVEPGYILFAPAGGSECYLLGERGDIAHQWRLPGKLGNYGQLLENGNLLVSIKQGGGPKLAAGGGRLLELDPQGDIVWEHTDLSQHHDFSPTHDNNVLYLAWELTPSKEAERVKGGIPNSDHEDGGIYEDVLREVDRDGKIVWEWKLKDHFPYDKYSLRPTTNRHEFAHANACHVQADGNILVSFRQIDLIVLVNRQTSEIDWEMEDRSWGGQHDCQRLDNNNIILFANGSEQPAPEHSRILEIDPNSKDIVWQYKGQPAVTFSSPRVSGVHRMANGNTFICEGMHGRLFEVTQAGEIVWEYVSPFYNTVPQIGTTNQIFRARKYSKNDRRLSNLFQN</sequence>
<accession>A0A382BSC7</accession>
<dbReference type="InterPro" id="IPR015943">
    <property type="entry name" value="WD40/YVTN_repeat-like_dom_sf"/>
</dbReference>
<reference evidence="1" key="1">
    <citation type="submission" date="2018-05" db="EMBL/GenBank/DDBJ databases">
        <authorList>
            <person name="Lanie J.A."/>
            <person name="Ng W.-L."/>
            <person name="Kazmierczak K.M."/>
            <person name="Andrzejewski T.M."/>
            <person name="Davidsen T.M."/>
            <person name="Wayne K.J."/>
            <person name="Tettelin H."/>
            <person name="Glass J.I."/>
            <person name="Rusch D."/>
            <person name="Podicherti R."/>
            <person name="Tsui H.-C.T."/>
            <person name="Winkler M.E."/>
        </authorList>
    </citation>
    <scope>NUCLEOTIDE SEQUENCE</scope>
</reference>